<proteinExistence type="predicted"/>
<dbReference type="AlphaFoldDB" id="A0A4E9DPP5"/>
<feature type="transmembrane region" description="Helical" evidence="2">
    <location>
        <begin position="257"/>
        <end position="282"/>
    </location>
</feature>
<feature type="compositionally biased region" description="Polar residues" evidence="1">
    <location>
        <begin position="311"/>
        <end position="348"/>
    </location>
</feature>
<dbReference type="EMBL" id="CAAKMV010000088">
    <property type="protein sequence ID" value="VIO54104.1"/>
    <property type="molecule type" value="Genomic_DNA"/>
</dbReference>
<name>A0A4E9DPP5_GIBZA</name>
<accession>A0A4E9DPP5</accession>
<evidence type="ECO:0000313" key="3">
    <source>
        <dbReference type="EMBL" id="VIO54104.1"/>
    </source>
</evidence>
<feature type="region of interest" description="Disordered" evidence="1">
    <location>
        <begin position="222"/>
        <end position="254"/>
    </location>
</feature>
<feature type="compositionally biased region" description="Basic and acidic residues" evidence="1">
    <location>
        <begin position="298"/>
        <end position="310"/>
    </location>
</feature>
<protein>
    <recommendedName>
        <fullName evidence="4">WSC domain-containing protein</fullName>
    </recommendedName>
</protein>
<keyword evidence="2" id="KW-0812">Transmembrane</keyword>
<organism evidence="3">
    <name type="scientific">Gibberella zeae</name>
    <name type="common">Wheat head blight fungus</name>
    <name type="synonym">Fusarium graminearum</name>
    <dbReference type="NCBI Taxonomy" id="5518"/>
    <lineage>
        <taxon>Eukaryota</taxon>
        <taxon>Fungi</taxon>
        <taxon>Dikarya</taxon>
        <taxon>Ascomycota</taxon>
        <taxon>Pezizomycotina</taxon>
        <taxon>Sordariomycetes</taxon>
        <taxon>Hypocreomycetidae</taxon>
        <taxon>Hypocreales</taxon>
        <taxon>Nectriaceae</taxon>
        <taxon>Fusarium</taxon>
    </lineage>
</organism>
<evidence type="ECO:0008006" key="4">
    <source>
        <dbReference type="Google" id="ProtNLM"/>
    </source>
</evidence>
<gene>
    <name evidence="3" type="ORF">FUG_LOCUS114649</name>
</gene>
<feature type="compositionally biased region" description="Low complexity" evidence="1">
    <location>
        <begin position="222"/>
        <end position="252"/>
    </location>
</feature>
<reference evidence="3" key="1">
    <citation type="submission" date="2019-04" db="EMBL/GenBank/DDBJ databases">
        <authorList>
            <person name="Melise S."/>
            <person name="Noan J."/>
            <person name="Okalmin O."/>
        </authorList>
    </citation>
    <scope>NUCLEOTIDE SEQUENCE</scope>
    <source>
        <strain evidence="3">FN9</strain>
    </source>
</reference>
<keyword evidence="2" id="KW-1133">Transmembrane helix</keyword>
<evidence type="ECO:0000256" key="1">
    <source>
        <dbReference type="SAM" id="MobiDB-lite"/>
    </source>
</evidence>
<sequence length="387" mass="41883">MTWETALDQRSFSLVGYLPNFEMNNSLRCMIFLGLSVAQGGRLSEPRHATQAGKPDPPPEPTDIPDLRRRETSQTATSYLLTIAPHNTCGYLSGQPGIDITCESQRTCMWITSRAIFCGEEGDANNRKFYNRCHDSSYALDPSRCDDTCLKNKFNLLWQVKHTNATAPYCITYAFPSGVSYFDCSESPTDLLTASFTFSGQINARLKTSTIYIGTSESQDTAVSETATASSTTPYSSSPASTSSPSSRPSSSDQTNLGAIIGGAVGGFVAISLVALAIFWTIRKSRNEKGHQSMQVDPLDHSGGKTEAQTDWRSSTATALSWPTSASPQTGTGQPTSPSALSETSQGIMSPMRPQMTHEMSGESVQSPPYELADSRIYEIGSDSTDR</sequence>
<keyword evidence="2" id="KW-0472">Membrane</keyword>
<feature type="region of interest" description="Disordered" evidence="1">
    <location>
        <begin position="43"/>
        <end position="68"/>
    </location>
</feature>
<evidence type="ECO:0000256" key="2">
    <source>
        <dbReference type="SAM" id="Phobius"/>
    </source>
</evidence>
<feature type="region of interest" description="Disordered" evidence="1">
    <location>
        <begin position="287"/>
        <end position="387"/>
    </location>
</feature>